<sequence>MGNEIAFCCSTQRGGGGGLWSEDDDLLFAAPERAREDPVKLQLRALGEGSPRRCVHVGEASSEQLAGMARRAAALARRKSDSSTESASTLTSKAEELEADSNRELRAFAGPQATRVLTTYELGTGRFATSIWRIEPATCRRPGGICLGGEGCNCILGHVGELCLLTVLVGVVVIVILVLSIAYCAQKHKKKKTTSAALVSASSELKDDDTVEHAIEVNDGSAEEEKLFQPSARALARGLISVILLAIVLSNTVKMSEVKTTYDAKLAEMTTTFSADLSTLRVEVDGSIPGLPSIPIAEDSMTWEEYCVAVENFEAVIETFRDVGLLIPGPVQCSYVAPARSFIIAAVTMYSVASVCALHSRGDTFGMVTSMLGWVFVVTGVSFWFAVLGAWTGIETGVGILLSIALFGVTIITCVLPKRP</sequence>
<evidence type="ECO:0000256" key="2">
    <source>
        <dbReference type="SAM" id="Phobius"/>
    </source>
</evidence>
<evidence type="ECO:0000313" key="4">
    <source>
        <dbReference type="Proteomes" id="UP000241890"/>
    </source>
</evidence>
<feature type="transmembrane region" description="Helical" evidence="2">
    <location>
        <begin position="397"/>
        <end position="416"/>
    </location>
</feature>
<gene>
    <name evidence="3" type="ORF">FCC1311_051822</name>
</gene>
<name>A0A2R5GL06_9STRA</name>
<dbReference type="EMBL" id="BEYU01000051">
    <property type="protein sequence ID" value="GBG28961.1"/>
    <property type="molecule type" value="Genomic_DNA"/>
</dbReference>
<organism evidence="3 4">
    <name type="scientific">Hondaea fermentalgiana</name>
    <dbReference type="NCBI Taxonomy" id="2315210"/>
    <lineage>
        <taxon>Eukaryota</taxon>
        <taxon>Sar</taxon>
        <taxon>Stramenopiles</taxon>
        <taxon>Bigyra</taxon>
        <taxon>Labyrinthulomycetes</taxon>
        <taxon>Thraustochytrida</taxon>
        <taxon>Thraustochytriidae</taxon>
        <taxon>Hondaea</taxon>
    </lineage>
</organism>
<keyword evidence="2" id="KW-0812">Transmembrane</keyword>
<evidence type="ECO:0000313" key="3">
    <source>
        <dbReference type="EMBL" id="GBG28961.1"/>
    </source>
</evidence>
<keyword evidence="2" id="KW-1133">Transmembrane helix</keyword>
<proteinExistence type="predicted"/>
<feature type="transmembrane region" description="Helical" evidence="2">
    <location>
        <begin position="164"/>
        <end position="185"/>
    </location>
</feature>
<dbReference type="Proteomes" id="UP000241890">
    <property type="component" value="Unassembled WGS sequence"/>
</dbReference>
<feature type="transmembrane region" description="Helical" evidence="2">
    <location>
        <begin position="234"/>
        <end position="253"/>
    </location>
</feature>
<accession>A0A2R5GL06</accession>
<keyword evidence="4" id="KW-1185">Reference proteome</keyword>
<reference evidence="3 4" key="1">
    <citation type="submission" date="2017-12" db="EMBL/GenBank/DDBJ databases">
        <title>Sequencing, de novo assembly and annotation of complete genome of a new Thraustochytrid species, strain FCC1311.</title>
        <authorList>
            <person name="Sedici K."/>
            <person name="Godart F."/>
            <person name="Aiese Cigliano R."/>
            <person name="Sanseverino W."/>
            <person name="Barakat M."/>
            <person name="Ortet P."/>
            <person name="Marechal E."/>
            <person name="Cagnac O."/>
            <person name="Amato A."/>
        </authorList>
    </citation>
    <scope>NUCLEOTIDE SEQUENCE [LARGE SCALE GENOMIC DNA]</scope>
</reference>
<keyword evidence="2" id="KW-0472">Membrane</keyword>
<feature type="transmembrane region" description="Helical" evidence="2">
    <location>
        <begin position="339"/>
        <end position="359"/>
    </location>
</feature>
<comment type="caution">
    <text evidence="3">The sequence shown here is derived from an EMBL/GenBank/DDBJ whole genome shotgun (WGS) entry which is preliminary data.</text>
</comment>
<feature type="transmembrane region" description="Helical" evidence="2">
    <location>
        <begin position="371"/>
        <end position="391"/>
    </location>
</feature>
<feature type="region of interest" description="Disordered" evidence="1">
    <location>
        <begin position="77"/>
        <end position="98"/>
    </location>
</feature>
<protein>
    <submittedName>
        <fullName evidence="3">Uncharacterized protein</fullName>
    </submittedName>
</protein>
<evidence type="ECO:0000256" key="1">
    <source>
        <dbReference type="SAM" id="MobiDB-lite"/>
    </source>
</evidence>
<feature type="compositionally biased region" description="Polar residues" evidence="1">
    <location>
        <begin position="83"/>
        <end position="92"/>
    </location>
</feature>
<dbReference type="AlphaFoldDB" id="A0A2R5GL06"/>
<dbReference type="InParanoid" id="A0A2R5GL06"/>